<dbReference type="RefSeq" id="WP_191758468.1">
    <property type="nucleotide sequence ID" value="NZ_VJXY01000015.1"/>
</dbReference>
<evidence type="ECO:0000256" key="2">
    <source>
        <dbReference type="ARBA" id="ARBA00022481"/>
    </source>
</evidence>
<gene>
    <name evidence="5" type="ORF">FNW02_15335</name>
</gene>
<dbReference type="PANTHER" id="PTHR43116:SF3">
    <property type="entry name" value="CLASS I PEPTIDE CHAIN RELEASE FACTOR"/>
    <property type="match status" value="1"/>
</dbReference>
<dbReference type="GO" id="GO:0005737">
    <property type="term" value="C:cytoplasm"/>
    <property type="evidence" value="ECO:0007669"/>
    <property type="project" value="UniProtKB-ARBA"/>
</dbReference>
<keyword evidence="2" id="KW-0488">Methylation</keyword>
<dbReference type="InterPro" id="IPR045853">
    <property type="entry name" value="Pep_chain_release_fac_I_sf"/>
</dbReference>
<keyword evidence="3" id="KW-0175">Coiled coil</keyword>
<sequence>MELLNIKREVERLSNILGKAEDCLDLRELSTKIQDLDQSIAQPTFWDNSLTAYQTLQEIKFLISNQKKYQQWRSILEDIKVALELLELSADEQLLQEAQSNLTQLQQELNTLEIQQLLSNTYDQNGAFLTITASSNSVDAQDWGSILLRMYHRWSIKQNYLVHVGEGFDADLTSIKYITLEIIGRYAYGYLKSEQGTHAKIMRLSHLKGDGKRHTCFANVVVSPILDESVEFEIPDKDLKITLPRCQRNVNRLETWVQLFHLPTGITVFCNLERNQLQNKEKALAILKSRLVAIALTQGVQLSQIQPQQIKSLSYKLIREYVLHPHKNVKDLRTKVQTTAVAEVLDGEIDLFIKAYLQQ</sequence>
<evidence type="ECO:0000256" key="1">
    <source>
        <dbReference type="ARBA" id="ARBA00010835"/>
    </source>
</evidence>
<reference evidence="5" key="1">
    <citation type="submission" date="2019-07" db="EMBL/GenBank/DDBJ databases">
        <title>Toxilogical consequences of a new and cryptic species of cyanobacteria (Komarekiella delphini-convector) recovered from the epidermis of a bottlenose dolphin and 1500 ft. in the air.</title>
        <authorList>
            <person name="Brown A.O."/>
            <person name="Dvorak P."/>
            <person name="Villanueva C.D."/>
            <person name="Foss A.J."/>
            <person name="Garvey A.D."/>
            <person name="Gibson Q.A."/>
            <person name="Johansen J.R."/>
            <person name="Casamatta D.A."/>
        </authorList>
    </citation>
    <scope>NUCLEOTIDE SEQUENCE</scope>
    <source>
        <strain evidence="5">SJRDD-AB1</strain>
    </source>
</reference>
<feature type="domain" description="Peptide chain release factor" evidence="4">
    <location>
        <begin position="84"/>
        <end position="194"/>
    </location>
</feature>
<evidence type="ECO:0000313" key="6">
    <source>
        <dbReference type="Proteomes" id="UP001165986"/>
    </source>
</evidence>
<feature type="coiled-coil region" evidence="3">
    <location>
        <begin position="88"/>
        <end position="115"/>
    </location>
</feature>
<evidence type="ECO:0000256" key="3">
    <source>
        <dbReference type="SAM" id="Coils"/>
    </source>
</evidence>
<name>A0AA40SY67_9NOST</name>
<dbReference type="InterPro" id="IPR000352">
    <property type="entry name" value="Pep_chain_release_fac_I"/>
</dbReference>
<dbReference type="SUPFAM" id="SSF75620">
    <property type="entry name" value="Release factor"/>
    <property type="match status" value="1"/>
</dbReference>
<dbReference type="Gene3D" id="3.30.160.20">
    <property type="match status" value="1"/>
</dbReference>
<dbReference type="Pfam" id="PF03462">
    <property type="entry name" value="PCRF"/>
    <property type="match status" value="1"/>
</dbReference>
<evidence type="ECO:0000259" key="4">
    <source>
        <dbReference type="SMART" id="SM00937"/>
    </source>
</evidence>
<protein>
    <submittedName>
        <fullName evidence="5">PCRF domain-containing protein</fullName>
    </submittedName>
</protein>
<dbReference type="AlphaFoldDB" id="A0AA40SY67"/>
<evidence type="ECO:0000313" key="5">
    <source>
        <dbReference type="EMBL" id="MBD6617167.1"/>
    </source>
</evidence>
<dbReference type="SMART" id="SM00937">
    <property type="entry name" value="PCRF"/>
    <property type="match status" value="1"/>
</dbReference>
<dbReference type="Gene3D" id="1.20.58.410">
    <property type="entry name" value="Release factor"/>
    <property type="match status" value="1"/>
</dbReference>
<dbReference type="Pfam" id="PF00472">
    <property type="entry name" value="RF-1"/>
    <property type="match status" value="1"/>
</dbReference>
<comment type="caution">
    <text evidence="5">The sequence shown here is derived from an EMBL/GenBank/DDBJ whole genome shotgun (WGS) entry which is preliminary data.</text>
</comment>
<dbReference type="EMBL" id="VJXY01000015">
    <property type="protein sequence ID" value="MBD6617167.1"/>
    <property type="molecule type" value="Genomic_DNA"/>
</dbReference>
<proteinExistence type="inferred from homology"/>
<comment type="similarity">
    <text evidence="1">Belongs to the prokaryotic/mitochondrial release factor family.</text>
</comment>
<dbReference type="PANTHER" id="PTHR43116">
    <property type="entry name" value="PEPTIDE CHAIN RELEASE FACTOR 2"/>
    <property type="match status" value="1"/>
</dbReference>
<organism evidence="5 6">
    <name type="scientific">Komarekiella delphini-convector SJRDD-AB1</name>
    <dbReference type="NCBI Taxonomy" id="2593771"/>
    <lineage>
        <taxon>Bacteria</taxon>
        <taxon>Bacillati</taxon>
        <taxon>Cyanobacteriota</taxon>
        <taxon>Cyanophyceae</taxon>
        <taxon>Nostocales</taxon>
        <taxon>Nostocaceae</taxon>
        <taxon>Komarekiella</taxon>
        <taxon>Komarekiella delphini-convector</taxon>
    </lineage>
</organism>
<dbReference type="Proteomes" id="UP001165986">
    <property type="component" value="Unassembled WGS sequence"/>
</dbReference>
<dbReference type="GO" id="GO:0003747">
    <property type="term" value="F:translation release factor activity"/>
    <property type="evidence" value="ECO:0007669"/>
    <property type="project" value="InterPro"/>
</dbReference>
<accession>A0AA40SY67</accession>
<dbReference type="Gene3D" id="3.30.70.1660">
    <property type="match status" value="1"/>
</dbReference>
<keyword evidence="6" id="KW-1185">Reference proteome</keyword>
<dbReference type="InterPro" id="IPR005139">
    <property type="entry name" value="PCRF"/>
</dbReference>